<name>A0ACC2LIE0_PERAE</name>
<protein>
    <submittedName>
        <fullName evidence="1">Uncharacterized protein</fullName>
    </submittedName>
</protein>
<evidence type="ECO:0000313" key="2">
    <source>
        <dbReference type="Proteomes" id="UP001234297"/>
    </source>
</evidence>
<reference evidence="1 2" key="1">
    <citation type="journal article" date="2022" name="Hortic Res">
        <title>A haplotype resolved chromosomal level avocado genome allows analysis of novel avocado genes.</title>
        <authorList>
            <person name="Nath O."/>
            <person name="Fletcher S.J."/>
            <person name="Hayward A."/>
            <person name="Shaw L.M."/>
            <person name="Masouleh A.K."/>
            <person name="Furtado A."/>
            <person name="Henry R.J."/>
            <person name="Mitter N."/>
        </authorList>
    </citation>
    <scope>NUCLEOTIDE SEQUENCE [LARGE SCALE GENOMIC DNA]</scope>
    <source>
        <strain evidence="2">cv. Hass</strain>
    </source>
</reference>
<organism evidence="1 2">
    <name type="scientific">Persea americana</name>
    <name type="common">Avocado</name>
    <dbReference type="NCBI Taxonomy" id="3435"/>
    <lineage>
        <taxon>Eukaryota</taxon>
        <taxon>Viridiplantae</taxon>
        <taxon>Streptophyta</taxon>
        <taxon>Embryophyta</taxon>
        <taxon>Tracheophyta</taxon>
        <taxon>Spermatophyta</taxon>
        <taxon>Magnoliopsida</taxon>
        <taxon>Magnoliidae</taxon>
        <taxon>Laurales</taxon>
        <taxon>Lauraceae</taxon>
        <taxon>Persea</taxon>
    </lineage>
</organism>
<keyword evidence="2" id="KW-1185">Reference proteome</keyword>
<dbReference type="Proteomes" id="UP001234297">
    <property type="component" value="Chromosome 8"/>
</dbReference>
<accession>A0ACC2LIE0</accession>
<proteinExistence type="predicted"/>
<comment type="caution">
    <text evidence="1">The sequence shown here is derived from an EMBL/GenBank/DDBJ whole genome shotgun (WGS) entry which is preliminary data.</text>
</comment>
<dbReference type="EMBL" id="CM056816">
    <property type="protein sequence ID" value="KAJ8633172.1"/>
    <property type="molecule type" value="Genomic_DNA"/>
</dbReference>
<gene>
    <name evidence="1" type="ORF">MRB53_026508</name>
</gene>
<evidence type="ECO:0000313" key="1">
    <source>
        <dbReference type="EMBL" id="KAJ8633172.1"/>
    </source>
</evidence>
<sequence>MCTALLAFGLKIRSSKIFASGATHASLKFIPERKWSGEIGQVSINEAIWSNHLAWPSSISLQQGSPNRLSYSSKGIHRKVFSPGIRGVCFLLGTGMS</sequence>